<proteinExistence type="predicted"/>
<reference evidence="1" key="1">
    <citation type="submission" date="2014-11" db="EMBL/GenBank/DDBJ databases">
        <authorList>
            <person name="Amaro Gonzalez C."/>
        </authorList>
    </citation>
    <scope>NUCLEOTIDE SEQUENCE</scope>
</reference>
<dbReference type="EMBL" id="GBXM01040266">
    <property type="protein sequence ID" value="JAH68311.1"/>
    <property type="molecule type" value="Transcribed_RNA"/>
</dbReference>
<evidence type="ECO:0000313" key="1">
    <source>
        <dbReference type="EMBL" id="JAH68311.1"/>
    </source>
</evidence>
<name>A0A0E9URE7_ANGAN</name>
<dbReference type="AlphaFoldDB" id="A0A0E9URE7"/>
<reference evidence="1" key="2">
    <citation type="journal article" date="2015" name="Fish Shellfish Immunol.">
        <title>Early steps in the European eel (Anguilla anguilla)-Vibrio vulnificus interaction in the gills: Role of the RtxA13 toxin.</title>
        <authorList>
            <person name="Callol A."/>
            <person name="Pajuelo D."/>
            <person name="Ebbesson L."/>
            <person name="Teles M."/>
            <person name="MacKenzie S."/>
            <person name="Amaro C."/>
        </authorList>
    </citation>
    <scope>NUCLEOTIDE SEQUENCE</scope>
</reference>
<sequence>MAWVNPHVSQCCIRINTKMKQPFVL</sequence>
<organism evidence="1">
    <name type="scientific">Anguilla anguilla</name>
    <name type="common">European freshwater eel</name>
    <name type="synonym">Muraena anguilla</name>
    <dbReference type="NCBI Taxonomy" id="7936"/>
    <lineage>
        <taxon>Eukaryota</taxon>
        <taxon>Metazoa</taxon>
        <taxon>Chordata</taxon>
        <taxon>Craniata</taxon>
        <taxon>Vertebrata</taxon>
        <taxon>Euteleostomi</taxon>
        <taxon>Actinopterygii</taxon>
        <taxon>Neopterygii</taxon>
        <taxon>Teleostei</taxon>
        <taxon>Anguilliformes</taxon>
        <taxon>Anguillidae</taxon>
        <taxon>Anguilla</taxon>
    </lineage>
</organism>
<protein>
    <submittedName>
        <fullName evidence="1">Uncharacterized protein</fullName>
    </submittedName>
</protein>
<accession>A0A0E9URE7</accession>